<evidence type="ECO:0000313" key="3">
    <source>
        <dbReference type="Proteomes" id="UP000297706"/>
    </source>
</evidence>
<proteinExistence type="predicted"/>
<keyword evidence="3" id="KW-1185">Reference proteome</keyword>
<name>A0A4Y9VTZ0_9PROT</name>
<reference evidence="2 3" key="1">
    <citation type="submission" date="2018-02" db="EMBL/GenBank/DDBJ databases">
        <title>A novel lanthanide dependent methylotroph, Methylotenera sp. La3113.</title>
        <authorList>
            <person name="Lv H."/>
            <person name="Tani A."/>
        </authorList>
    </citation>
    <scope>NUCLEOTIDE SEQUENCE [LARGE SCALE GENOMIC DNA]</scope>
    <source>
        <strain evidence="2 3">La3113</strain>
    </source>
</reference>
<dbReference type="InterPro" id="IPR025285">
    <property type="entry name" value="DUF4145"/>
</dbReference>
<organism evidence="2 3">
    <name type="scientific">Methylotenera oryzisoli</name>
    <dbReference type="NCBI Taxonomy" id="2080758"/>
    <lineage>
        <taxon>Bacteria</taxon>
        <taxon>Pseudomonadati</taxon>
        <taxon>Pseudomonadota</taxon>
        <taxon>Betaproteobacteria</taxon>
        <taxon>Nitrosomonadales</taxon>
        <taxon>Methylophilaceae</taxon>
        <taxon>Methylotenera</taxon>
    </lineage>
</organism>
<dbReference type="OrthoDB" id="2083942at2"/>
<dbReference type="AlphaFoldDB" id="A0A4Y9VTZ0"/>
<dbReference type="Proteomes" id="UP000297706">
    <property type="component" value="Unassembled WGS sequence"/>
</dbReference>
<dbReference type="EMBL" id="PQVH01000002">
    <property type="protein sequence ID" value="TFW72960.1"/>
    <property type="molecule type" value="Genomic_DNA"/>
</dbReference>
<evidence type="ECO:0000313" key="2">
    <source>
        <dbReference type="EMBL" id="TFW72960.1"/>
    </source>
</evidence>
<protein>
    <recommendedName>
        <fullName evidence="1">DUF4145 domain-containing protein</fullName>
    </recommendedName>
</protein>
<dbReference type="Pfam" id="PF13643">
    <property type="entry name" value="DUF4145"/>
    <property type="match status" value="1"/>
</dbReference>
<accession>A0A4Y9VTZ0</accession>
<dbReference type="RefSeq" id="WP_135276268.1">
    <property type="nucleotide sequence ID" value="NZ_PQVH01000002.1"/>
</dbReference>
<sequence length="198" mass="22104">MTRFYKEGSYNWHRLQEIPNVAYVCGYCTTTVSSNRGYVLAHGGDGSGQHIGHLRICPNCGGPSFFAPDSTRYPSPALGNPVQHVPVELDSLYNEARRCTAATCYTAAVLVCRKMLMNIAVSQGAAEGLKFIEYVTYLSDKGYVPPNGKHWVDHIRKKGNEATHEIALMTEADAKELLQFLEMLLRFIFEFPMLVPKP</sequence>
<comment type="caution">
    <text evidence="2">The sequence shown here is derived from an EMBL/GenBank/DDBJ whole genome shotgun (WGS) entry which is preliminary data.</text>
</comment>
<gene>
    <name evidence="2" type="ORF">C3Y98_00955</name>
</gene>
<feature type="domain" description="DUF4145" evidence="1">
    <location>
        <begin position="94"/>
        <end position="182"/>
    </location>
</feature>
<evidence type="ECO:0000259" key="1">
    <source>
        <dbReference type="Pfam" id="PF13643"/>
    </source>
</evidence>